<reference evidence="3" key="1">
    <citation type="submission" date="2017-01" db="EMBL/GenBank/DDBJ databases">
        <authorList>
            <person name="Brunel B."/>
        </authorList>
    </citation>
    <scope>NUCLEOTIDE SEQUENCE [LARGE SCALE GENOMIC DNA]</scope>
</reference>
<dbReference type="Proteomes" id="UP000188388">
    <property type="component" value="Unassembled WGS sequence"/>
</dbReference>
<evidence type="ECO:0000256" key="1">
    <source>
        <dbReference type="SAM" id="SignalP"/>
    </source>
</evidence>
<organism evidence="2 3">
    <name type="scientific">Mesorhizobium prunaredense</name>
    <dbReference type="NCBI Taxonomy" id="1631249"/>
    <lineage>
        <taxon>Bacteria</taxon>
        <taxon>Pseudomonadati</taxon>
        <taxon>Pseudomonadota</taxon>
        <taxon>Alphaproteobacteria</taxon>
        <taxon>Hyphomicrobiales</taxon>
        <taxon>Phyllobacteriaceae</taxon>
        <taxon>Mesorhizobium</taxon>
    </lineage>
</organism>
<protein>
    <submittedName>
        <fullName evidence="2">Uncharacterized protein</fullName>
    </submittedName>
</protein>
<dbReference type="AlphaFoldDB" id="A0A1R3VHF1"/>
<evidence type="ECO:0000313" key="2">
    <source>
        <dbReference type="EMBL" id="SIT59262.1"/>
    </source>
</evidence>
<feature type="signal peptide" evidence="1">
    <location>
        <begin position="1"/>
        <end position="22"/>
    </location>
</feature>
<evidence type="ECO:0000313" key="3">
    <source>
        <dbReference type="Proteomes" id="UP000188388"/>
    </source>
</evidence>
<keyword evidence="1" id="KW-0732">Signal</keyword>
<feature type="chain" id="PRO_5012616413" evidence="1">
    <location>
        <begin position="23"/>
        <end position="102"/>
    </location>
</feature>
<sequence>MRVFALALTVLELLATSTPALAEDPVPVLIEGCTAPCPGYEISAELQNDWIFAADPGFSEIRRASTDAHGRSFLRADGLSTAGDVHHHRACNRPRARRECDF</sequence>
<gene>
    <name evidence="2" type="ORF">BQ8794_70192</name>
</gene>
<keyword evidence="3" id="KW-1185">Reference proteome</keyword>
<dbReference type="EMBL" id="FTPD01000067">
    <property type="protein sequence ID" value="SIT59262.1"/>
    <property type="molecule type" value="Genomic_DNA"/>
</dbReference>
<proteinExistence type="predicted"/>
<accession>A0A1R3VHF1</accession>
<name>A0A1R3VHF1_9HYPH</name>
<dbReference type="STRING" id="1631249.BQ8794_70192"/>